<dbReference type="RefSeq" id="WP_127741830.1">
    <property type="nucleotide sequence ID" value="NZ_RZTZ01000017.1"/>
</dbReference>
<comment type="caution">
    <text evidence="1">The sequence shown here is derived from an EMBL/GenBank/DDBJ whole genome shotgun (WGS) entry which is preliminary data.</text>
</comment>
<keyword evidence="2" id="KW-1185">Reference proteome</keyword>
<evidence type="ECO:0000313" key="1">
    <source>
        <dbReference type="EMBL" id="RVT57401.1"/>
    </source>
</evidence>
<reference evidence="1 2" key="1">
    <citation type="submission" date="2019-01" db="EMBL/GenBank/DDBJ databases">
        <title>Bacillus sp. M5HDSG1-1, whole genome shotgun sequence.</title>
        <authorList>
            <person name="Tuo L."/>
        </authorList>
    </citation>
    <scope>NUCLEOTIDE SEQUENCE [LARGE SCALE GENOMIC DNA]</scope>
    <source>
        <strain evidence="1 2">M5HDSG1-1</strain>
    </source>
</reference>
<protein>
    <submittedName>
        <fullName evidence="1">Uncharacterized protein</fullName>
    </submittedName>
</protein>
<accession>A0A3S2UTU3</accession>
<dbReference type="EMBL" id="RZTZ01000017">
    <property type="protein sequence ID" value="RVT57401.1"/>
    <property type="molecule type" value="Genomic_DNA"/>
</dbReference>
<dbReference type="Proteomes" id="UP000288024">
    <property type="component" value="Unassembled WGS sequence"/>
</dbReference>
<evidence type="ECO:0000313" key="2">
    <source>
        <dbReference type="Proteomes" id="UP000288024"/>
    </source>
</evidence>
<sequence length="117" mass="12995">MATLEERLTKRFRKLPGVTADDIADWLSEATSESGLTEGTDTNTDNALLYLAFSIGCKSVALDAARYFSYGDGEENVDKTNIFENYMRLSLDAISKFNYYKSGGGSRTITPKRADDR</sequence>
<dbReference type="AlphaFoldDB" id="A0A3S2UTU3"/>
<proteinExistence type="predicted"/>
<name>A0A3S2UTU3_9BACI</name>
<organism evidence="1 2">
    <name type="scientific">Niallia taxi</name>
    <dbReference type="NCBI Taxonomy" id="2499688"/>
    <lineage>
        <taxon>Bacteria</taxon>
        <taxon>Bacillati</taxon>
        <taxon>Bacillota</taxon>
        <taxon>Bacilli</taxon>
        <taxon>Bacillales</taxon>
        <taxon>Bacillaceae</taxon>
        <taxon>Niallia</taxon>
    </lineage>
</organism>
<gene>
    <name evidence="1" type="ORF">EM808_24560</name>
</gene>